<dbReference type="Pfam" id="PF18647">
    <property type="entry name" value="Fungal_lectin_2"/>
    <property type="match status" value="1"/>
</dbReference>
<dbReference type="SUPFAM" id="SSF52266">
    <property type="entry name" value="SGNH hydrolase"/>
    <property type="match status" value="1"/>
</dbReference>
<dbReference type="PANTHER" id="PTHR37981:SF1">
    <property type="entry name" value="SGNH HYDROLASE-TYPE ESTERASE DOMAIN-CONTAINING PROTEIN"/>
    <property type="match status" value="1"/>
</dbReference>
<evidence type="ECO:0000313" key="2">
    <source>
        <dbReference type="EMBL" id="KAH0531131.1"/>
    </source>
</evidence>
<evidence type="ECO:0000259" key="1">
    <source>
        <dbReference type="Pfam" id="PF13472"/>
    </source>
</evidence>
<dbReference type="InterPro" id="IPR037460">
    <property type="entry name" value="SEST-like"/>
</dbReference>
<reference evidence="2 3" key="1">
    <citation type="submission" date="2021-08" db="EMBL/GenBank/DDBJ databases">
        <title>The highly contiguous genome resource for Trichoderma semiorbis FJ059, a fungal antagonistic to plant pathogens.</title>
        <authorList>
            <person name="Liu T."/>
        </authorList>
    </citation>
    <scope>NUCLEOTIDE SEQUENCE [LARGE SCALE GENOMIC DNA]</scope>
    <source>
        <strain evidence="2 3">FJ059</strain>
    </source>
</reference>
<dbReference type="Proteomes" id="UP000826573">
    <property type="component" value="Unassembled WGS sequence"/>
</dbReference>
<evidence type="ECO:0000313" key="3">
    <source>
        <dbReference type="Proteomes" id="UP000826573"/>
    </source>
</evidence>
<accession>A0A9P8HRB0</accession>
<feature type="non-terminal residue" evidence="2">
    <location>
        <position position="677"/>
    </location>
</feature>
<gene>
    <name evidence="2" type="ORF">TsFJ059_000002</name>
</gene>
<dbReference type="Pfam" id="PF13472">
    <property type="entry name" value="Lipase_GDSL_2"/>
    <property type="match status" value="1"/>
</dbReference>
<dbReference type="EMBL" id="JAIMJC010000001">
    <property type="protein sequence ID" value="KAH0531131.1"/>
    <property type="molecule type" value="Genomic_DNA"/>
</dbReference>
<protein>
    <recommendedName>
        <fullName evidence="1">SGNH hydrolase-type esterase domain-containing protein</fullName>
    </recommendedName>
</protein>
<organism evidence="2 3">
    <name type="scientific">Trichoderma semiorbis</name>
    <dbReference type="NCBI Taxonomy" id="1491008"/>
    <lineage>
        <taxon>Eukaryota</taxon>
        <taxon>Fungi</taxon>
        <taxon>Dikarya</taxon>
        <taxon>Ascomycota</taxon>
        <taxon>Pezizomycotina</taxon>
        <taxon>Sordariomycetes</taxon>
        <taxon>Hypocreomycetidae</taxon>
        <taxon>Hypocreales</taxon>
        <taxon>Hypocreaceae</taxon>
        <taxon>Trichoderma</taxon>
    </lineage>
</organism>
<proteinExistence type="predicted"/>
<dbReference type="GO" id="GO:0016788">
    <property type="term" value="F:hydrolase activity, acting on ester bonds"/>
    <property type="evidence" value="ECO:0007669"/>
    <property type="project" value="InterPro"/>
</dbReference>
<name>A0A9P8HRB0_9HYPO</name>
<dbReference type="PANTHER" id="PTHR37981">
    <property type="entry name" value="LIPASE 2"/>
    <property type="match status" value="1"/>
</dbReference>
<feature type="domain" description="SGNH hydrolase-type esterase" evidence="1">
    <location>
        <begin position="58"/>
        <end position="211"/>
    </location>
</feature>
<dbReference type="Gene3D" id="3.40.50.1110">
    <property type="entry name" value="SGNH hydrolase"/>
    <property type="match status" value="1"/>
</dbReference>
<dbReference type="InterPro" id="IPR013830">
    <property type="entry name" value="SGNH_hydro"/>
</dbReference>
<comment type="caution">
    <text evidence="2">The sequence shown here is derived from an EMBL/GenBank/DDBJ whole genome shotgun (WGS) entry which is preliminary data.</text>
</comment>
<dbReference type="InterPro" id="IPR036514">
    <property type="entry name" value="SGNH_hydro_sf"/>
</dbReference>
<dbReference type="CDD" id="cd01823">
    <property type="entry name" value="SEST_like"/>
    <property type="match status" value="1"/>
</dbReference>
<sequence>PLYLKALILPRPRPHDTMRLHGGTGRTLWPIVALIGLSRQQLSNNYNDFTWVANFALVGDSYSAGIGAGSLLDYTCSRYDGSYGAMMAKQFVGLQNFYNLACSGAQSSDILTQIEQLPGGLDLAVMTAGGNDLCLSAILKRCILSATATQASCQAAINLAQTGLNNYLQSNIEALIEALDAKMDSDGVVVIVGYAQFFDATTDACTTEEWTFAGTTNLPLSTSLRAQLNDLVIWTNTALQNAVASVQGTSSHKIMFADWDSWPGTVSGRFCEQGQNPSPLSNDGTVSQLQFFKPNTARAPVRSDILFRRDAFLANSSAFVDEDALHWEKPINMLTKRGIQTPVCAPSSSLNLIPDQIGKWFHPTLWGHASMMTFALNEARTARAEILGIEPPACVSSGVTCNSPRTFYASSDYRPYSGTYAIGIQIADFCSMTTTAINKGEGPVPFQWTYSYYDDAPDQVQFEVLFDQSNSPASYWSQDVCVSSFQSLLTQCLDEVQLNSNPMGWSFGGSYNLGHFTYSLTPQASDKPWPLPVVPTAEVLGQLSTKAGGATTYIVYGTGFADWDFGQTTLLSNLTYCNGGAPAFWDFQYGNFNGGYEWQAFIQTSGASDLICMTSGQTIFYAGGPADSQVHWVTELPTWAPACPSSPDVSSLSCGNSCCGYIPCTSWCNANCGGVVC</sequence>
<dbReference type="GO" id="GO:0006629">
    <property type="term" value="P:lipid metabolic process"/>
    <property type="evidence" value="ECO:0007669"/>
    <property type="project" value="TreeGrafter"/>
</dbReference>
<dbReference type="AlphaFoldDB" id="A0A9P8HRB0"/>
<keyword evidence="3" id="KW-1185">Reference proteome</keyword>